<organism evidence="1 2">
    <name type="scientific">Rhizobium rhizogenes NBRC 13257</name>
    <dbReference type="NCBI Taxonomy" id="1220581"/>
    <lineage>
        <taxon>Bacteria</taxon>
        <taxon>Pseudomonadati</taxon>
        <taxon>Pseudomonadota</taxon>
        <taxon>Alphaproteobacteria</taxon>
        <taxon>Hyphomicrobiales</taxon>
        <taxon>Rhizobiaceae</taxon>
        <taxon>Rhizobium/Agrobacterium group</taxon>
        <taxon>Rhizobium</taxon>
    </lineage>
</organism>
<protein>
    <submittedName>
        <fullName evidence="1">Uncharacterized protein</fullName>
    </submittedName>
</protein>
<comment type="caution">
    <text evidence="1">The sequence shown here is derived from an EMBL/GenBank/DDBJ whole genome shotgun (WGS) entry which is preliminary data.</text>
</comment>
<evidence type="ECO:0000313" key="1">
    <source>
        <dbReference type="EMBL" id="GAJ94345.1"/>
    </source>
</evidence>
<dbReference type="EMBL" id="BAYX01000008">
    <property type="protein sequence ID" value="GAJ94345.1"/>
    <property type="molecule type" value="Genomic_DNA"/>
</dbReference>
<accession>A0AA87U5U9</accession>
<dbReference type="Proteomes" id="UP000026941">
    <property type="component" value="Unassembled WGS sequence"/>
</dbReference>
<sequence>MGALSRLYRIDVAKAELRFDGRDDRANDGRSIEDKPSSGRICGVGNRVRSINVFKARFFAIG</sequence>
<proteinExistence type="predicted"/>
<name>A0AA87U5U9_RHIRH</name>
<dbReference type="AlphaFoldDB" id="A0AA87U5U9"/>
<evidence type="ECO:0000313" key="2">
    <source>
        <dbReference type="Proteomes" id="UP000026941"/>
    </source>
</evidence>
<gene>
    <name evidence="1" type="ORF">RRH01S_08_00820</name>
</gene>
<reference evidence="1 2" key="1">
    <citation type="submission" date="2014-05" db="EMBL/GenBank/DDBJ databases">
        <title>Whole genome shotgun sequence of Rhizobium rhizogenes NBRC 13257.</title>
        <authorList>
            <person name="Katano-Makiyama Y."/>
            <person name="Hosoyama A."/>
            <person name="Hashimoto M."/>
            <person name="Hosoyama Y."/>
            <person name="Noguchi M."/>
            <person name="Tsuchikane K."/>
            <person name="Kimura A."/>
            <person name="Ohji S."/>
            <person name="Ichikawa N."/>
            <person name="Yamazoe A."/>
            <person name="Fujita N."/>
        </authorList>
    </citation>
    <scope>NUCLEOTIDE SEQUENCE [LARGE SCALE GENOMIC DNA]</scope>
    <source>
        <strain evidence="1 2">NBRC 13257</strain>
    </source>
</reference>